<comment type="caution">
    <text evidence="1">The sequence shown here is derived from an EMBL/GenBank/DDBJ whole genome shotgun (WGS) entry which is preliminary data.</text>
</comment>
<proteinExistence type="predicted"/>
<accession>A0ABS2ZU05</accession>
<reference evidence="1 2" key="1">
    <citation type="submission" date="2021-01" db="EMBL/GenBank/DDBJ databases">
        <title>Genome Sequencing of Type Strains.</title>
        <authorList>
            <person name="Lemaire J.F."/>
            <person name="Inderbitzin P."/>
            <person name="Collins S.B."/>
            <person name="Wespe N."/>
            <person name="Knight-Connoni V."/>
        </authorList>
    </citation>
    <scope>NUCLEOTIDE SEQUENCE [LARGE SCALE GENOMIC DNA]</scope>
    <source>
        <strain evidence="1 2">DSM 23009</strain>
    </source>
</reference>
<organism evidence="1 2">
    <name type="scientific">Fictibacillus nanhaiensis</name>
    <dbReference type="NCBI Taxonomy" id="742169"/>
    <lineage>
        <taxon>Bacteria</taxon>
        <taxon>Bacillati</taxon>
        <taxon>Bacillota</taxon>
        <taxon>Bacilli</taxon>
        <taxon>Bacillales</taxon>
        <taxon>Fictibacillaceae</taxon>
        <taxon>Fictibacillus</taxon>
    </lineage>
</organism>
<dbReference type="RefSeq" id="WP_205726454.1">
    <property type="nucleotide sequence ID" value="NZ_JAFHKR010000039.1"/>
</dbReference>
<evidence type="ECO:0000313" key="2">
    <source>
        <dbReference type="Proteomes" id="UP001296923"/>
    </source>
</evidence>
<dbReference type="EMBL" id="JAFHKR010000039">
    <property type="protein sequence ID" value="MBN3555652.1"/>
    <property type="molecule type" value="Genomic_DNA"/>
</dbReference>
<sequence>MKDHYKVLVGEGNADLDQRLSDELDKVNAASTIGTPAARELTIQIIDNHGELAAGISGWTWGVAA</sequence>
<gene>
    <name evidence="1" type="ORF">JYA63_15350</name>
</gene>
<name>A0ABS2ZU05_9BACL</name>
<evidence type="ECO:0000313" key="1">
    <source>
        <dbReference type="EMBL" id="MBN3555652.1"/>
    </source>
</evidence>
<keyword evidence="2" id="KW-1185">Reference proteome</keyword>
<dbReference type="Proteomes" id="UP001296923">
    <property type="component" value="Unassembled WGS sequence"/>
</dbReference>
<protein>
    <submittedName>
        <fullName evidence="1">Uncharacterized protein</fullName>
    </submittedName>
</protein>